<feature type="transmembrane region" description="Helical" evidence="1">
    <location>
        <begin position="809"/>
        <end position="833"/>
    </location>
</feature>
<keyword evidence="3" id="KW-1185">Reference proteome</keyword>
<name>A0AAD4N440_9BILA</name>
<keyword evidence="1" id="KW-0812">Transmembrane</keyword>
<dbReference type="Gene3D" id="1.20.1070.10">
    <property type="entry name" value="Rhodopsin 7-helix transmembrane proteins"/>
    <property type="match status" value="1"/>
</dbReference>
<gene>
    <name evidence="2" type="ORF">DdX_09187</name>
</gene>
<dbReference type="Proteomes" id="UP001201812">
    <property type="component" value="Unassembled WGS sequence"/>
</dbReference>
<dbReference type="AlphaFoldDB" id="A0AAD4N440"/>
<keyword evidence="1" id="KW-0472">Membrane</keyword>
<keyword evidence="1" id="KW-1133">Transmembrane helix</keyword>
<dbReference type="PANTHER" id="PTHR47767">
    <property type="entry name" value="ADHESION G PROTEIN-COUPLED RECEPTOR G7"/>
    <property type="match status" value="1"/>
</dbReference>
<dbReference type="InterPro" id="IPR053066">
    <property type="entry name" value="ADGR_G7"/>
</dbReference>
<dbReference type="EMBL" id="JAKKPZ010000016">
    <property type="protein sequence ID" value="KAI1713115.1"/>
    <property type="molecule type" value="Genomic_DNA"/>
</dbReference>
<feature type="transmembrane region" description="Helical" evidence="1">
    <location>
        <begin position="696"/>
        <end position="712"/>
    </location>
</feature>
<feature type="transmembrane region" description="Helical" evidence="1">
    <location>
        <begin position="762"/>
        <end position="789"/>
    </location>
</feature>
<feature type="transmembrane region" description="Helical" evidence="1">
    <location>
        <begin position="718"/>
        <end position="741"/>
    </location>
</feature>
<accession>A0AAD4N440</accession>
<protein>
    <submittedName>
        <fullName evidence="2">MeTHuselah like protein</fullName>
    </submittedName>
</protein>
<evidence type="ECO:0000313" key="2">
    <source>
        <dbReference type="EMBL" id="KAI1713115.1"/>
    </source>
</evidence>
<reference evidence="2" key="1">
    <citation type="submission" date="2022-01" db="EMBL/GenBank/DDBJ databases">
        <title>Genome Sequence Resource for Two Populations of Ditylenchus destructor, the Migratory Endoparasitic Phytonematode.</title>
        <authorList>
            <person name="Zhang H."/>
            <person name="Lin R."/>
            <person name="Xie B."/>
        </authorList>
    </citation>
    <scope>NUCLEOTIDE SEQUENCE</scope>
    <source>
        <strain evidence="2">BazhouSP</strain>
    </source>
</reference>
<feature type="transmembrane region" description="Helical" evidence="1">
    <location>
        <begin position="912"/>
        <end position="934"/>
    </location>
</feature>
<feature type="transmembrane region" description="Helical" evidence="1">
    <location>
        <begin position="650"/>
        <end position="670"/>
    </location>
</feature>
<feature type="transmembrane region" description="Helical" evidence="1">
    <location>
        <begin position="885"/>
        <end position="906"/>
    </location>
</feature>
<organism evidence="2 3">
    <name type="scientific">Ditylenchus destructor</name>
    <dbReference type="NCBI Taxonomy" id="166010"/>
    <lineage>
        <taxon>Eukaryota</taxon>
        <taxon>Metazoa</taxon>
        <taxon>Ecdysozoa</taxon>
        <taxon>Nematoda</taxon>
        <taxon>Chromadorea</taxon>
        <taxon>Rhabditida</taxon>
        <taxon>Tylenchina</taxon>
        <taxon>Tylenchomorpha</taxon>
        <taxon>Sphaerularioidea</taxon>
        <taxon>Anguinidae</taxon>
        <taxon>Anguininae</taxon>
        <taxon>Ditylenchus</taxon>
    </lineage>
</organism>
<proteinExistence type="predicted"/>
<comment type="caution">
    <text evidence="2">The sequence shown here is derived from an EMBL/GenBank/DDBJ whole genome shotgun (WGS) entry which is preliminary data.</text>
</comment>
<sequence length="942" mass="108149">MMRNIFVYIIIFCTLSRFCYTTTVTYYVYMEACFDRFCYAIKGINVSYNTESKDISLLCTAALPLDDEETLPKAEAKGSNGWPVQPCNDTTALLLKYVTDSQSDSSASVLISYHDFPDTPQSRGRWKTEPGEMTVANIVINIQRNGSISVEDKHLINNEPMWQCNIYEHAYKRACFCKENHARDYCLHRAYQKFDPLRPDKEYYHIYGALTTNDLHYYYYFEIHSDKNRDIYVQLTSASVLRETGGGESISLCVSYNGSASEVERISEMECYGTQMDIAKEKHSNFTAFGKLEVNDKWQSLMWFDYLTWSKSYIPGNCSFEKQVIDGTMHQFAICMRRNVTEKFYKKITQDIQSDSTSMDNGYNETDTSTLSSLIDDEDIDEALAQIAETTNISGEVLNKVLSTLDTFLNSTQNAPQYNSSRMLRSLNTIVKNSCCDINFTGDWSLVVRRHTVSCLKTGVSKEWPTMKEIPKRSNFGYYESKNDNHVSIEIPYETVCNEGKNHEYILIYYLFSNQALFDEKRAKEKAEYENVCELRKRAEQNAPVLSAQLVEKSAMETIHQMDIDREYKQMAKIVFPELRTIKLHGATKLVYWEGEKWVDTNNSQTHLENDQYMYITYHLTDFTLVVDGLEMDPMLCDVALDSVSVCINFLSFVGLLMLIGYLSITRYLPDDRPQKNCSRARKLQKLPSKYEKTRLNYFVSLALFHLGFLLFSDSRDLFWPISCDIAALALYWLLLTCILITTFQSLHILKILVCNSLVENLLILVIGRKFVLFATLGIPTTVGLALKITLPHFFDRQDYFCWIRPDYIVPAVILPLGFLGINSVFIFCVIFLRMASQGNIFGIYVRFGQSSVRTIISASTSSTRSDASSSSTASNGAKYVEKAFTLLCIQLMLGIPWICQYLVLFAPQLTAAHYIFTLVIGSQGLIFFVLFCYRKIRRYSK</sequence>
<dbReference type="PANTHER" id="PTHR47767:SF1">
    <property type="entry name" value="ADHESION G PROTEIN-COUPLED RECEPTOR G7"/>
    <property type="match status" value="1"/>
</dbReference>
<evidence type="ECO:0000256" key="1">
    <source>
        <dbReference type="SAM" id="Phobius"/>
    </source>
</evidence>
<evidence type="ECO:0000313" key="3">
    <source>
        <dbReference type="Proteomes" id="UP001201812"/>
    </source>
</evidence>